<keyword evidence="1" id="KW-1133">Transmembrane helix</keyword>
<reference evidence="2 3" key="1">
    <citation type="submission" date="2017-03" db="EMBL/GenBank/DDBJ databases">
        <authorList>
            <person name="Afonso C.L."/>
            <person name="Miller P.J."/>
            <person name="Scott M.A."/>
            <person name="Spackman E."/>
            <person name="Goraichik I."/>
            <person name="Dimitrov K.M."/>
            <person name="Suarez D.L."/>
            <person name="Swayne D.E."/>
        </authorList>
    </citation>
    <scope>NUCLEOTIDE SEQUENCE [LARGE SCALE GENOMIC DNA]</scope>
    <source>
        <strain evidence="3">8(6)</strain>
    </source>
</reference>
<accession>A0A2H1JJS4</accession>
<dbReference type="RefSeq" id="WP_101556862.1">
    <property type="nucleotide sequence ID" value="NZ_FXZI01000005.1"/>
</dbReference>
<protein>
    <recommendedName>
        <fullName evidence="4">ABC transporter permease</fullName>
    </recommendedName>
</protein>
<evidence type="ECO:0000313" key="2">
    <source>
        <dbReference type="EMBL" id="SMX87776.1"/>
    </source>
</evidence>
<dbReference type="EMBL" id="FXZI01000005">
    <property type="protein sequence ID" value="SMX87776.1"/>
    <property type="molecule type" value="Genomic_DNA"/>
</dbReference>
<name>A0A2H1JJS4_BREAU</name>
<sequence length="242" mass="24633">MRALRAELSKLATLPFTWIAAAAGIIIPTGISIITSATSTPGPDTGFAELAVGVLGAIVLGVNAIGSEYTTEGEESAGSRQITTTLTATPSRMRVLLAKAGAAIIATALLAVVAIAIVQATVRITLGDAAPALDADAFARMGGAALYWVLMALLAFGLTVLTRNGIIPMAILVANSSVVAVTYLLAQNIPAANYLPDLAGMRMFTTIESSVVIAPVTGGIVMAGWIAVLLIVAGVVFSRRDA</sequence>
<feature type="transmembrane region" description="Helical" evidence="1">
    <location>
        <begin position="138"/>
        <end position="158"/>
    </location>
</feature>
<feature type="transmembrane region" description="Helical" evidence="1">
    <location>
        <begin position="12"/>
        <end position="34"/>
    </location>
</feature>
<dbReference type="AlphaFoldDB" id="A0A2H1JJS4"/>
<evidence type="ECO:0000256" key="1">
    <source>
        <dbReference type="SAM" id="Phobius"/>
    </source>
</evidence>
<feature type="transmembrane region" description="Helical" evidence="1">
    <location>
        <begin position="96"/>
        <end position="118"/>
    </location>
</feature>
<organism evidence="2 3">
    <name type="scientific">Brevibacterium aurantiacum</name>
    <dbReference type="NCBI Taxonomy" id="273384"/>
    <lineage>
        <taxon>Bacteria</taxon>
        <taxon>Bacillati</taxon>
        <taxon>Actinomycetota</taxon>
        <taxon>Actinomycetes</taxon>
        <taxon>Micrococcales</taxon>
        <taxon>Brevibacteriaceae</taxon>
        <taxon>Brevibacterium</taxon>
    </lineage>
</organism>
<keyword evidence="1" id="KW-0812">Transmembrane</keyword>
<feature type="transmembrane region" description="Helical" evidence="1">
    <location>
        <begin position="165"/>
        <end position="186"/>
    </location>
</feature>
<evidence type="ECO:0000313" key="3">
    <source>
        <dbReference type="Proteomes" id="UP000234300"/>
    </source>
</evidence>
<feature type="transmembrane region" description="Helical" evidence="1">
    <location>
        <begin position="211"/>
        <end position="237"/>
    </location>
</feature>
<dbReference type="Proteomes" id="UP000234300">
    <property type="component" value="Unassembled WGS sequence"/>
</dbReference>
<proteinExistence type="predicted"/>
<feature type="transmembrane region" description="Helical" evidence="1">
    <location>
        <begin position="46"/>
        <end position="66"/>
    </location>
</feature>
<evidence type="ECO:0008006" key="4">
    <source>
        <dbReference type="Google" id="ProtNLM"/>
    </source>
</evidence>
<gene>
    <name evidence="2" type="ORF">BAURA86_01777</name>
</gene>
<keyword evidence="1" id="KW-0472">Membrane</keyword>